<keyword evidence="3" id="KW-0732">Signal</keyword>
<protein>
    <submittedName>
        <fullName evidence="5">PEP-CTERM sorting domain-containing protein</fullName>
    </submittedName>
</protein>
<organism evidence="5 6">
    <name type="scientific">Stakelama marina</name>
    <dbReference type="NCBI Taxonomy" id="2826939"/>
    <lineage>
        <taxon>Bacteria</taxon>
        <taxon>Pseudomonadati</taxon>
        <taxon>Pseudomonadota</taxon>
        <taxon>Alphaproteobacteria</taxon>
        <taxon>Sphingomonadales</taxon>
        <taxon>Sphingomonadaceae</taxon>
        <taxon>Stakelama</taxon>
    </lineage>
</organism>
<keyword evidence="2" id="KW-0472">Membrane</keyword>
<sequence>MRKSIRALLIAGGTMLLSISGAHAMGHMPGSPPHSKTPSGSPHSVPEPGVLGLFGLGIAGLWASRRLSRRNNRRD</sequence>
<evidence type="ECO:0000256" key="1">
    <source>
        <dbReference type="SAM" id="MobiDB-lite"/>
    </source>
</evidence>
<feature type="domain" description="Ice-binding protein C-terminal" evidence="4">
    <location>
        <begin position="44"/>
        <end position="66"/>
    </location>
</feature>
<evidence type="ECO:0000313" key="5">
    <source>
        <dbReference type="EMBL" id="MBR0553625.1"/>
    </source>
</evidence>
<keyword evidence="2" id="KW-1133">Transmembrane helix</keyword>
<reference evidence="5" key="1">
    <citation type="submission" date="2021-04" db="EMBL/GenBank/DDBJ databases">
        <title>Ouciella asimina sp. nov., isolated from the surface seawater in the hydrothermal field of Okinawa Trough.</title>
        <authorList>
            <person name="Shuang W."/>
        </authorList>
    </citation>
    <scope>NUCLEOTIDE SEQUENCE</scope>
    <source>
        <strain evidence="5">LXI357</strain>
    </source>
</reference>
<evidence type="ECO:0000313" key="6">
    <source>
        <dbReference type="Proteomes" id="UP000676996"/>
    </source>
</evidence>
<dbReference type="NCBIfam" id="TIGR02595">
    <property type="entry name" value="PEP_CTERM"/>
    <property type="match status" value="1"/>
</dbReference>
<dbReference type="InterPro" id="IPR013424">
    <property type="entry name" value="Ice-binding_C"/>
</dbReference>
<dbReference type="Proteomes" id="UP000676996">
    <property type="component" value="Unassembled WGS sequence"/>
</dbReference>
<feature type="region of interest" description="Disordered" evidence="1">
    <location>
        <begin position="22"/>
        <end position="48"/>
    </location>
</feature>
<proteinExistence type="predicted"/>
<gene>
    <name evidence="5" type="ORF">J7S20_14035</name>
</gene>
<keyword evidence="2" id="KW-0812">Transmembrane</keyword>
<evidence type="ECO:0000256" key="2">
    <source>
        <dbReference type="SAM" id="Phobius"/>
    </source>
</evidence>
<comment type="caution">
    <text evidence="5">The sequence shown here is derived from an EMBL/GenBank/DDBJ whole genome shotgun (WGS) entry which is preliminary data.</text>
</comment>
<name>A0A8T4IKJ1_9SPHN</name>
<dbReference type="EMBL" id="JAGRQC010000004">
    <property type="protein sequence ID" value="MBR0553625.1"/>
    <property type="molecule type" value="Genomic_DNA"/>
</dbReference>
<feature type="chain" id="PRO_5035803909" evidence="3">
    <location>
        <begin position="25"/>
        <end position="75"/>
    </location>
</feature>
<dbReference type="Pfam" id="PF07589">
    <property type="entry name" value="PEP-CTERM"/>
    <property type="match status" value="1"/>
</dbReference>
<dbReference type="RefSeq" id="WP_284054869.1">
    <property type="nucleotide sequence ID" value="NZ_JAGRQC010000004.1"/>
</dbReference>
<evidence type="ECO:0000256" key="3">
    <source>
        <dbReference type="SAM" id="SignalP"/>
    </source>
</evidence>
<feature type="signal peptide" evidence="3">
    <location>
        <begin position="1"/>
        <end position="24"/>
    </location>
</feature>
<dbReference type="AlphaFoldDB" id="A0A8T4IKJ1"/>
<evidence type="ECO:0000259" key="4">
    <source>
        <dbReference type="Pfam" id="PF07589"/>
    </source>
</evidence>
<feature type="transmembrane region" description="Helical" evidence="2">
    <location>
        <begin position="48"/>
        <end position="64"/>
    </location>
</feature>
<accession>A0A8T4IKJ1</accession>
<keyword evidence="6" id="KW-1185">Reference proteome</keyword>